<evidence type="ECO:0000256" key="5">
    <source>
        <dbReference type="ARBA" id="ARBA00023277"/>
    </source>
</evidence>
<dbReference type="InterPro" id="IPR000887">
    <property type="entry name" value="Aldlse_KDPG_KHG"/>
</dbReference>
<dbReference type="InterPro" id="IPR013785">
    <property type="entry name" value="Aldolase_TIM"/>
</dbReference>
<gene>
    <name evidence="6" type="ORF">SAMN02745207_03801</name>
</gene>
<proteinExistence type="inferred from homology"/>
<keyword evidence="5" id="KW-0119">Carbohydrate metabolism</keyword>
<dbReference type="NCBIfam" id="TIGR01182">
    <property type="entry name" value="eda"/>
    <property type="match status" value="1"/>
</dbReference>
<comment type="similarity">
    <text evidence="2">Belongs to the KHG/KDPG aldolase family.</text>
</comment>
<evidence type="ECO:0000256" key="2">
    <source>
        <dbReference type="ARBA" id="ARBA00006906"/>
    </source>
</evidence>
<protein>
    <submittedName>
        <fullName evidence="6">2-dehydro-3-deoxyphosphogluconate aldolase / (4S)-4-hydroxy-2-oxoglutarate aldolase</fullName>
    </submittedName>
</protein>
<accession>A0A1M5XNE5</accession>
<reference evidence="6 7" key="1">
    <citation type="submission" date="2016-11" db="EMBL/GenBank/DDBJ databases">
        <authorList>
            <person name="Jaros S."/>
            <person name="Januszkiewicz K."/>
            <person name="Wedrychowicz H."/>
        </authorList>
    </citation>
    <scope>NUCLEOTIDE SEQUENCE [LARGE SCALE GENOMIC DNA]</scope>
    <source>
        <strain evidence="6 7">DSM 8605</strain>
    </source>
</reference>
<dbReference type="Gene3D" id="3.20.20.70">
    <property type="entry name" value="Aldolase class I"/>
    <property type="match status" value="1"/>
</dbReference>
<dbReference type="Proteomes" id="UP000184447">
    <property type="component" value="Unassembled WGS sequence"/>
</dbReference>
<evidence type="ECO:0000256" key="1">
    <source>
        <dbReference type="ARBA" id="ARBA00004761"/>
    </source>
</evidence>
<sequence>MSYNNIKNVYDNTYKMNSPKGNCDILPIEYLKGDRKVTIIERIKKDKIIAIIRGVQQEQIVDTCKALYAGGISMIEVTFNQSSLTGNEDTYNAVKSISDTLGNDICVGAGTVMTIEQVELAVKAGAKYIISPNFDCEVVAKSIELGVVPLPGVLTPTEIVEAYKAGAPAVKIFPIGKMGGVDYIEDIKAPISHIPLIAVGGVDLSNIGDYIKAGAIGVGLASNLVDKELINEGKFDELTELAKKFVRNAKVTSA</sequence>
<evidence type="ECO:0000313" key="6">
    <source>
        <dbReference type="EMBL" id="SHI01182.1"/>
    </source>
</evidence>
<evidence type="ECO:0000256" key="3">
    <source>
        <dbReference type="ARBA" id="ARBA00011233"/>
    </source>
</evidence>
<dbReference type="STRING" id="1121316.SAMN02745207_03801"/>
<dbReference type="AlphaFoldDB" id="A0A1M5XNE5"/>
<evidence type="ECO:0000256" key="4">
    <source>
        <dbReference type="ARBA" id="ARBA00023239"/>
    </source>
</evidence>
<keyword evidence="4" id="KW-0456">Lyase</keyword>
<dbReference type="PANTHER" id="PTHR30246">
    <property type="entry name" value="2-KETO-3-DEOXY-6-PHOSPHOGLUCONATE ALDOLASE"/>
    <property type="match status" value="1"/>
</dbReference>
<dbReference type="CDD" id="cd00452">
    <property type="entry name" value="KDPG_aldolase"/>
    <property type="match status" value="1"/>
</dbReference>
<comment type="pathway">
    <text evidence="1">Carbohydrate acid metabolism.</text>
</comment>
<dbReference type="PANTHER" id="PTHR30246:SF1">
    <property type="entry name" value="2-DEHYDRO-3-DEOXY-6-PHOSPHOGALACTONATE ALDOLASE-RELATED"/>
    <property type="match status" value="1"/>
</dbReference>
<keyword evidence="7" id="KW-1185">Reference proteome</keyword>
<dbReference type="Pfam" id="PF01081">
    <property type="entry name" value="Aldolase"/>
    <property type="match status" value="1"/>
</dbReference>
<dbReference type="EMBL" id="FQXM01000032">
    <property type="protein sequence ID" value="SHI01182.1"/>
    <property type="molecule type" value="Genomic_DNA"/>
</dbReference>
<evidence type="ECO:0000313" key="7">
    <source>
        <dbReference type="Proteomes" id="UP000184447"/>
    </source>
</evidence>
<dbReference type="GO" id="GO:0016829">
    <property type="term" value="F:lyase activity"/>
    <property type="evidence" value="ECO:0007669"/>
    <property type="project" value="UniProtKB-KW"/>
</dbReference>
<comment type="subunit">
    <text evidence="3">Homotrimer.</text>
</comment>
<name>A0A1M5XNE5_9CLOT</name>
<dbReference type="SUPFAM" id="SSF51569">
    <property type="entry name" value="Aldolase"/>
    <property type="match status" value="1"/>
</dbReference>
<organism evidence="6 7">
    <name type="scientific">Clostridium grantii DSM 8605</name>
    <dbReference type="NCBI Taxonomy" id="1121316"/>
    <lineage>
        <taxon>Bacteria</taxon>
        <taxon>Bacillati</taxon>
        <taxon>Bacillota</taxon>
        <taxon>Clostridia</taxon>
        <taxon>Eubacteriales</taxon>
        <taxon>Clostridiaceae</taxon>
        <taxon>Clostridium</taxon>
    </lineage>
</organism>